<dbReference type="Gene3D" id="3.40.220.10">
    <property type="entry name" value="Leucine Aminopeptidase, subunit E, domain 1"/>
    <property type="match status" value="1"/>
</dbReference>
<reference evidence="4" key="1">
    <citation type="journal article" date="2019" name="Int. J. Syst. Evol. Microbiol.">
        <title>The Global Catalogue of Microorganisms (GCM) 10K type strain sequencing project: providing services to taxonomists for standard genome sequencing and annotation.</title>
        <authorList>
            <consortium name="The Broad Institute Genomics Platform"/>
            <consortium name="The Broad Institute Genome Sequencing Center for Infectious Disease"/>
            <person name="Wu L."/>
            <person name="Ma J."/>
        </authorList>
    </citation>
    <scope>NUCLEOTIDE SEQUENCE [LARGE SCALE GENOMIC DNA]</scope>
    <source>
        <strain evidence="4">JCM 30346</strain>
    </source>
</reference>
<dbReference type="EMBL" id="JBHSRF010000018">
    <property type="protein sequence ID" value="MFC6082590.1"/>
    <property type="molecule type" value="Genomic_DNA"/>
</dbReference>
<accession>A0ABW1NGR8</accession>
<dbReference type="InterPro" id="IPR002589">
    <property type="entry name" value="Macro_dom"/>
</dbReference>
<proteinExistence type="predicted"/>
<feature type="region of interest" description="Disordered" evidence="1">
    <location>
        <begin position="357"/>
        <end position="468"/>
    </location>
</feature>
<gene>
    <name evidence="3" type="ORF">ACFP1K_15590</name>
</gene>
<dbReference type="PROSITE" id="PS51154">
    <property type="entry name" value="MACRO"/>
    <property type="match status" value="1"/>
</dbReference>
<evidence type="ECO:0000259" key="2">
    <source>
        <dbReference type="PROSITE" id="PS51154"/>
    </source>
</evidence>
<dbReference type="InterPro" id="IPR043472">
    <property type="entry name" value="Macro_dom-like"/>
</dbReference>
<comment type="caution">
    <text evidence="3">The sequence shown here is derived from an EMBL/GenBank/DDBJ whole genome shotgun (WGS) entry which is preliminary data.</text>
</comment>
<feature type="domain" description="Macro" evidence="2">
    <location>
        <begin position="147"/>
        <end position="360"/>
    </location>
</feature>
<sequence>MPDPAVPNHGDLVAEIRVVRERGLLRLNQVRLPALGAAVEALGLPSADGVLGSSITRVLEQVLERLGGGTLRDATAYTLGLVPGTRDWSAQARRKRAATVYGLSVERFRKDRERLILGHVAETILALCAEAAAAPEERDVPGVGGARRLAVRSGDTELVITLHRAPVETIRGIDILVSSENIYLEMAKTYRTSLSATLRNAAARRGETGEVVDDVLQRELREWLRAHGREGTAVAPGTVVATSPGELARQGVRRVYHAATAVPRPGTDGYTVEPAAVLRAVRGVFALARAERGLFDPPLRSLCLPLFGAGRAGLPPETSLAYLWAALEPELTGPDPWDVHLITRREHTAATVITALTTLPTPAPRPHHGPAPPPPTEPRPPPAGPRPPPTGPPRPPPGPRLKYGAPPPPSTGPRPPPAGPQPFSAGPRHPRGTPPPFGAIPPPFGAARPPFGAGPSPFGAGPWPLGER</sequence>
<feature type="compositionally biased region" description="Pro residues" evidence="1">
    <location>
        <begin position="361"/>
        <end position="420"/>
    </location>
</feature>
<feature type="compositionally biased region" description="Low complexity" evidence="1">
    <location>
        <begin position="445"/>
        <end position="468"/>
    </location>
</feature>
<organism evidence="3 4">
    <name type="scientific">Sphaerisporangium aureirubrum</name>
    <dbReference type="NCBI Taxonomy" id="1544736"/>
    <lineage>
        <taxon>Bacteria</taxon>
        <taxon>Bacillati</taxon>
        <taxon>Actinomycetota</taxon>
        <taxon>Actinomycetes</taxon>
        <taxon>Streptosporangiales</taxon>
        <taxon>Streptosporangiaceae</taxon>
        <taxon>Sphaerisporangium</taxon>
    </lineage>
</organism>
<evidence type="ECO:0000256" key="1">
    <source>
        <dbReference type="SAM" id="MobiDB-lite"/>
    </source>
</evidence>
<dbReference type="SUPFAM" id="SSF52949">
    <property type="entry name" value="Macro domain-like"/>
    <property type="match status" value="1"/>
</dbReference>
<dbReference type="Proteomes" id="UP001596137">
    <property type="component" value="Unassembled WGS sequence"/>
</dbReference>
<keyword evidence="4" id="KW-1185">Reference proteome</keyword>
<evidence type="ECO:0000313" key="3">
    <source>
        <dbReference type="EMBL" id="MFC6082590.1"/>
    </source>
</evidence>
<dbReference type="RefSeq" id="WP_380752962.1">
    <property type="nucleotide sequence ID" value="NZ_JBHSRF010000018.1"/>
</dbReference>
<name>A0ABW1NGR8_9ACTN</name>
<feature type="compositionally biased region" description="Pro residues" evidence="1">
    <location>
        <begin position="432"/>
        <end position="444"/>
    </location>
</feature>
<evidence type="ECO:0000313" key="4">
    <source>
        <dbReference type="Proteomes" id="UP001596137"/>
    </source>
</evidence>
<protein>
    <submittedName>
        <fullName evidence="3">Macro domain-containing protein</fullName>
    </submittedName>
</protein>